<evidence type="ECO:0000256" key="4">
    <source>
        <dbReference type="ARBA" id="ARBA00022692"/>
    </source>
</evidence>
<keyword evidence="4 7" id="KW-0812">Transmembrane</keyword>
<keyword evidence="5 7" id="KW-1133">Transmembrane helix</keyword>
<dbReference type="PANTHER" id="PTHR40074">
    <property type="entry name" value="O-ACETYLTRANSFERASE WECH"/>
    <property type="match status" value="1"/>
</dbReference>
<feature type="transmembrane region" description="Helical" evidence="7">
    <location>
        <begin position="233"/>
        <end position="249"/>
    </location>
</feature>
<feature type="transmembrane region" description="Helical" evidence="7">
    <location>
        <begin position="203"/>
        <end position="221"/>
    </location>
</feature>
<organism evidence="9 10">
    <name type="scientific">Akkermansia massiliensis</name>
    <dbReference type="NCBI Taxonomy" id="2927224"/>
    <lineage>
        <taxon>Bacteria</taxon>
        <taxon>Pseudomonadati</taxon>
        <taxon>Verrucomicrobiota</taxon>
        <taxon>Verrucomicrobiia</taxon>
        <taxon>Verrucomicrobiales</taxon>
        <taxon>Akkermansiaceae</taxon>
        <taxon>Akkermansia</taxon>
    </lineage>
</organism>
<feature type="transmembrane region" description="Helical" evidence="7">
    <location>
        <begin position="286"/>
        <end position="306"/>
    </location>
</feature>
<dbReference type="EMBL" id="CP029701">
    <property type="protein sequence ID" value="QHV62896.1"/>
    <property type="molecule type" value="Genomic_DNA"/>
</dbReference>
<evidence type="ECO:0000313" key="9">
    <source>
        <dbReference type="EMBL" id="QHV62896.1"/>
    </source>
</evidence>
<dbReference type="GO" id="GO:0016413">
    <property type="term" value="F:O-acetyltransferase activity"/>
    <property type="evidence" value="ECO:0007669"/>
    <property type="project" value="TreeGrafter"/>
</dbReference>
<dbReference type="Pfam" id="PF01757">
    <property type="entry name" value="Acyl_transf_3"/>
    <property type="match status" value="1"/>
</dbReference>
<dbReference type="RefSeq" id="WP_022396883.1">
    <property type="nucleotide sequence ID" value="NZ_CP029701.1"/>
</dbReference>
<feature type="domain" description="Acyltransferase 3" evidence="8">
    <location>
        <begin position="23"/>
        <end position="335"/>
    </location>
</feature>
<dbReference type="GO" id="GO:0009246">
    <property type="term" value="P:enterobacterial common antigen biosynthetic process"/>
    <property type="evidence" value="ECO:0007669"/>
    <property type="project" value="TreeGrafter"/>
</dbReference>
<feature type="transmembrane region" description="Helical" evidence="7">
    <location>
        <begin position="93"/>
        <end position="114"/>
    </location>
</feature>
<feature type="transmembrane region" description="Helical" evidence="7">
    <location>
        <begin position="321"/>
        <end position="341"/>
    </location>
</feature>
<dbReference type="Proteomes" id="UP000642553">
    <property type="component" value="Chromosome"/>
</dbReference>
<proteinExistence type="inferred from homology"/>
<comment type="subcellular location">
    <subcellularLocation>
        <location evidence="1">Cell membrane</location>
        <topology evidence="1">Multi-pass membrane protein</topology>
    </subcellularLocation>
</comment>
<evidence type="ECO:0000256" key="5">
    <source>
        <dbReference type="ARBA" id="ARBA00022989"/>
    </source>
</evidence>
<evidence type="ECO:0000256" key="6">
    <source>
        <dbReference type="ARBA" id="ARBA00023136"/>
    </source>
</evidence>
<evidence type="ECO:0000256" key="7">
    <source>
        <dbReference type="SAM" id="Phobius"/>
    </source>
</evidence>
<feature type="transmembrane region" description="Helical" evidence="7">
    <location>
        <begin position="23"/>
        <end position="45"/>
    </location>
</feature>
<accession>A0AAE6T9Y8</accession>
<dbReference type="GO" id="GO:0005886">
    <property type="term" value="C:plasma membrane"/>
    <property type="evidence" value="ECO:0007669"/>
    <property type="project" value="UniProtKB-SubCell"/>
</dbReference>
<reference evidence="9" key="1">
    <citation type="submission" date="2018-05" db="EMBL/GenBank/DDBJ databases">
        <title>Complete genome sequnece of Akkermansia muciniphila EB-AMDK-40.</title>
        <authorList>
            <person name="Nam Y.-D."/>
            <person name="Chung W.-H."/>
            <person name="Park Y.S."/>
            <person name="Kang J."/>
        </authorList>
    </citation>
    <scope>NUCLEOTIDE SEQUENCE</scope>
    <source>
        <strain evidence="9">EB-AMDK-40</strain>
    </source>
</reference>
<feature type="transmembrane region" description="Helical" evidence="7">
    <location>
        <begin position="164"/>
        <end position="191"/>
    </location>
</feature>
<keyword evidence="3" id="KW-1003">Cell membrane</keyword>
<sequence length="357" mass="40506">MTPPDAQIPAPVILERTATHRMVWVDVARVIACILIIANHMAFYSAELYRWIWAEFLAARTPFFLLAAGYFVGRGSFGPLDGGRLFLWKRSWFLLRPYLVWGLAAAVLIGWSPLHEYYASYQPMYAWLKGEAGSGFWSALAAFGRCLGIAGHPVDAPMWFLRDIIIYTAVAPLLHRMGNYMLWVGIIMLSLNYFALDLADHDYPIANSLGFFLVGMYVSRYSLPFLTESVRRYAVPFLLATLALTWWLVGHRDQHNSMLIALGMLGLMSLAILFTEWFPRAARWVAGLAPACFFIFGTHYIVIILLRESGWITWKGEAWDVLWLCLVPVIFAVLAGLFFCMKRFAPRLVPLLGAYGK</sequence>
<keyword evidence="6 7" id="KW-0472">Membrane</keyword>
<evidence type="ECO:0000259" key="8">
    <source>
        <dbReference type="Pfam" id="PF01757"/>
    </source>
</evidence>
<dbReference type="AlphaFoldDB" id="A0AAE6T9Y8"/>
<dbReference type="PANTHER" id="PTHR40074:SF2">
    <property type="entry name" value="O-ACETYLTRANSFERASE WECH"/>
    <property type="match status" value="1"/>
</dbReference>
<evidence type="ECO:0000256" key="3">
    <source>
        <dbReference type="ARBA" id="ARBA00022475"/>
    </source>
</evidence>
<feature type="transmembrane region" description="Helical" evidence="7">
    <location>
        <begin position="51"/>
        <end position="72"/>
    </location>
</feature>
<comment type="similarity">
    <text evidence="2">Belongs to the acyltransferase 3 family.</text>
</comment>
<protein>
    <recommendedName>
        <fullName evidence="8">Acyltransferase 3 domain-containing protein</fullName>
    </recommendedName>
</protein>
<feature type="transmembrane region" description="Helical" evidence="7">
    <location>
        <begin position="255"/>
        <end position="274"/>
    </location>
</feature>
<evidence type="ECO:0000256" key="2">
    <source>
        <dbReference type="ARBA" id="ARBA00007400"/>
    </source>
</evidence>
<gene>
    <name evidence="9" type="ORF">DMI76_05750</name>
</gene>
<evidence type="ECO:0000313" key="10">
    <source>
        <dbReference type="Proteomes" id="UP000642553"/>
    </source>
</evidence>
<name>A0AAE6T9Y8_9BACT</name>
<dbReference type="InterPro" id="IPR002656">
    <property type="entry name" value="Acyl_transf_3_dom"/>
</dbReference>
<evidence type="ECO:0000256" key="1">
    <source>
        <dbReference type="ARBA" id="ARBA00004651"/>
    </source>
</evidence>